<reference evidence="1 2" key="1">
    <citation type="journal article" date="2007" name="PLoS Genet.">
        <title>The complete genome sequence of Yersinia pseudotuberculosis IP31758, the causative agent of Far East scarlet-like fever.</title>
        <authorList>
            <person name="Eppinger M."/>
            <person name="Rosovitz M.J."/>
            <person name="Fricke W.F."/>
            <person name="Rasko D.A."/>
            <person name="Kokorina G."/>
            <person name="Fayolle C."/>
            <person name="Lindler L.E."/>
            <person name="Carniel E."/>
            <person name="Ravel J."/>
        </authorList>
    </citation>
    <scope>NUCLEOTIDE SEQUENCE [LARGE SCALE GENOMIC DNA]</scope>
    <source>
        <strain evidence="1 2">IP 31758</strain>
    </source>
</reference>
<dbReference type="AlphaFoldDB" id="A0A0U1QTU7"/>
<dbReference type="EMBL" id="CP000720">
    <property type="protein sequence ID" value="ABS45811.1"/>
    <property type="molecule type" value="Genomic_DNA"/>
</dbReference>
<evidence type="ECO:0000313" key="1">
    <source>
        <dbReference type="EMBL" id="ABS45811.1"/>
    </source>
</evidence>
<gene>
    <name evidence="1" type="ordered locus">YpsIP31758_0804</name>
</gene>
<name>A0A0U1QTU7_YERP3</name>
<dbReference type="HOGENOM" id="CLU_3260143_0_0_6"/>
<sequence length="42" mass="4886">MHPGQHNQPADFDHHDSDTHPFYGYYGSPLRWFAQNVPLMAC</sequence>
<proteinExistence type="predicted"/>
<dbReference type="Proteomes" id="UP000002412">
    <property type="component" value="Chromosome"/>
</dbReference>
<organism evidence="1 2">
    <name type="scientific">Yersinia pseudotuberculosis serotype O:1b (strain IP 31758)</name>
    <dbReference type="NCBI Taxonomy" id="349747"/>
    <lineage>
        <taxon>Bacteria</taxon>
        <taxon>Pseudomonadati</taxon>
        <taxon>Pseudomonadota</taxon>
        <taxon>Gammaproteobacteria</taxon>
        <taxon>Enterobacterales</taxon>
        <taxon>Yersiniaceae</taxon>
        <taxon>Yersinia</taxon>
    </lineage>
</organism>
<accession>A0A0U1QTU7</accession>
<protein>
    <submittedName>
        <fullName evidence="1">Uncharacterized protein</fullName>
    </submittedName>
</protein>
<evidence type="ECO:0000313" key="2">
    <source>
        <dbReference type="Proteomes" id="UP000002412"/>
    </source>
</evidence>
<dbReference type="KEGG" id="ypi:YpsIP31758_0804"/>